<feature type="non-terminal residue" evidence="2">
    <location>
        <position position="1"/>
    </location>
</feature>
<feature type="non-terminal residue" evidence="2">
    <location>
        <position position="60"/>
    </location>
</feature>
<organism evidence="2 3">
    <name type="scientific">Lottia gigantea</name>
    <name type="common">Giant owl limpet</name>
    <dbReference type="NCBI Taxonomy" id="225164"/>
    <lineage>
        <taxon>Eukaryota</taxon>
        <taxon>Metazoa</taxon>
        <taxon>Spiralia</taxon>
        <taxon>Lophotrochozoa</taxon>
        <taxon>Mollusca</taxon>
        <taxon>Gastropoda</taxon>
        <taxon>Patellogastropoda</taxon>
        <taxon>Lottioidea</taxon>
        <taxon>Lottiidae</taxon>
        <taxon>Lottia</taxon>
    </lineage>
</organism>
<proteinExistence type="predicted"/>
<evidence type="ECO:0000313" key="3">
    <source>
        <dbReference type="Proteomes" id="UP000030746"/>
    </source>
</evidence>
<evidence type="ECO:0000256" key="1">
    <source>
        <dbReference type="ARBA" id="ARBA00003520"/>
    </source>
</evidence>
<dbReference type="RefSeq" id="XP_009063603.1">
    <property type="nucleotide sequence ID" value="XM_009065355.1"/>
</dbReference>
<gene>
    <name evidence="2" type="ORF">LOTGIDRAFT_80509</name>
</gene>
<sequence length="60" mass="6826">LQKEMTKFHSNVNVLDAFTQPEYQAWIGGSILASLPDFQTMLISKPDYTKQGIQVVHEKC</sequence>
<dbReference type="AlphaFoldDB" id="V3ZXE6"/>
<evidence type="ECO:0000313" key="2">
    <source>
        <dbReference type="EMBL" id="ESO85636.1"/>
    </source>
</evidence>
<dbReference type="STRING" id="225164.V3ZXE6"/>
<reference evidence="2 3" key="1">
    <citation type="journal article" date="2013" name="Nature">
        <title>Insights into bilaterian evolution from three spiralian genomes.</title>
        <authorList>
            <person name="Simakov O."/>
            <person name="Marletaz F."/>
            <person name="Cho S.J."/>
            <person name="Edsinger-Gonzales E."/>
            <person name="Havlak P."/>
            <person name="Hellsten U."/>
            <person name="Kuo D.H."/>
            <person name="Larsson T."/>
            <person name="Lv J."/>
            <person name="Arendt D."/>
            <person name="Savage R."/>
            <person name="Osoegawa K."/>
            <person name="de Jong P."/>
            <person name="Grimwood J."/>
            <person name="Chapman J.A."/>
            <person name="Shapiro H."/>
            <person name="Aerts A."/>
            <person name="Otillar R.P."/>
            <person name="Terry A.Y."/>
            <person name="Boore J.L."/>
            <person name="Grigoriev I.V."/>
            <person name="Lindberg D.R."/>
            <person name="Seaver E.C."/>
            <person name="Weisblat D.A."/>
            <person name="Putnam N.H."/>
            <person name="Rokhsar D.S."/>
        </authorList>
    </citation>
    <scope>NUCLEOTIDE SEQUENCE [LARGE SCALE GENOMIC DNA]</scope>
</reference>
<dbReference type="InterPro" id="IPR043129">
    <property type="entry name" value="ATPase_NBD"/>
</dbReference>
<dbReference type="Proteomes" id="UP000030746">
    <property type="component" value="Unassembled WGS sequence"/>
</dbReference>
<dbReference type="GeneID" id="20252467"/>
<dbReference type="InterPro" id="IPR004000">
    <property type="entry name" value="Actin"/>
</dbReference>
<dbReference type="HOGENOM" id="CLU_027965_9_1_1"/>
<dbReference type="OrthoDB" id="5132116at2759"/>
<comment type="function">
    <text evidence="1">Actins are highly conserved proteins that are involved in various types of cell motility and are ubiquitously expressed in all eukaryotic cells.</text>
</comment>
<dbReference type="CTD" id="20252467"/>
<dbReference type="OMA" id="VECMSNE"/>
<dbReference type="Gene3D" id="3.30.420.40">
    <property type="match status" value="1"/>
</dbReference>
<protein>
    <submittedName>
        <fullName evidence="2">Uncharacterized protein</fullName>
    </submittedName>
</protein>
<dbReference type="Pfam" id="PF00022">
    <property type="entry name" value="Actin"/>
    <property type="match status" value="1"/>
</dbReference>
<keyword evidence="3" id="KW-1185">Reference proteome</keyword>
<dbReference type="SUPFAM" id="SSF53067">
    <property type="entry name" value="Actin-like ATPase domain"/>
    <property type="match status" value="1"/>
</dbReference>
<accession>V3ZXE6</accession>
<dbReference type="KEGG" id="lgi:LOTGIDRAFT_80509"/>
<name>V3ZXE6_LOTGI</name>
<dbReference type="EMBL" id="KB203274">
    <property type="protein sequence ID" value="ESO85636.1"/>
    <property type="molecule type" value="Genomic_DNA"/>
</dbReference>